<feature type="domain" description="PAS" evidence="3">
    <location>
        <begin position="1"/>
        <end position="44"/>
    </location>
</feature>
<proteinExistence type="predicted"/>
<dbReference type="InterPro" id="IPR035965">
    <property type="entry name" value="PAS-like_dom_sf"/>
</dbReference>
<dbReference type="SUPFAM" id="SSF81606">
    <property type="entry name" value="PP2C-like"/>
    <property type="match status" value="1"/>
</dbReference>
<keyword evidence="2" id="KW-0175">Coiled coil</keyword>
<dbReference type="PANTHER" id="PTHR43156">
    <property type="entry name" value="STAGE II SPORULATION PROTEIN E-RELATED"/>
    <property type="match status" value="1"/>
</dbReference>
<keyword evidence="1" id="KW-0378">Hydrolase</keyword>
<dbReference type="GO" id="GO:0006355">
    <property type="term" value="P:regulation of DNA-templated transcription"/>
    <property type="evidence" value="ECO:0007669"/>
    <property type="project" value="InterPro"/>
</dbReference>
<feature type="coiled-coil region" evidence="2">
    <location>
        <begin position="499"/>
        <end position="526"/>
    </location>
</feature>
<dbReference type="SUPFAM" id="SSF55785">
    <property type="entry name" value="PYP-like sensor domain (PAS domain)"/>
    <property type="match status" value="3"/>
</dbReference>
<dbReference type="SMART" id="SM00086">
    <property type="entry name" value="PAC"/>
    <property type="match status" value="3"/>
</dbReference>
<dbReference type="Proteomes" id="UP001160519">
    <property type="component" value="Unassembled WGS sequence"/>
</dbReference>
<organism evidence="5 6">
    <name type="scientific">Candidatus Methylobacter titanis</name>
    <dbReference type="NCBI Taxonomy" id="3053457"/>
    <lineage>
        <taxon>Bacteria</taxon>
        <taxon>Pseudomonadati</taxon>
        <taxon>Pseudomonadota</taxon>
        <taxon>Gammaproteobacteria</taxon>
        <taxon>Methylococcales</taxon>
        <taxon>Methylococcaceae</taxon>
        <taxon>Methylobacter</taxon>
    </lineage>
</organism>
<sequence>MHQLTPHIIVLELIRSEDTVLRITQLSPSAAIFLGYTEEELIGKPVDLIYASGNDKAIWQTALTHVIGVVPLKTAPSTSLRTGFVGEIVTKEHNKIRVFISLFALSSRIPNKTEIVLLIQDKSAEDFSAESALTESEERFRQMAEMAGEWLWEQDPDGYYSYSSAAVSQILGYSPDEVLGKHYTEFLTPQDKAEQQQYAASHRPFYALLAHYQHKDGRSILTESTGLPIIDAAGKLLKWRGVDRDITARMHFQNALIESEKRTRMIIESSLSAIVIMDSYGIVTDWNHPAEKIFGWTKEEAIGQRLEELIIPPQLRNAHRQGLEHFLRTGQGPLFNQLLEQTAIRRDGTEFPVELSFSPLKLGNAYIFSGFIHDITKRKRLEHRFRQAVESSPNAIIMVNESGTIVMINAQTEASFGYLRTELIGQPIEILVPERFRSAHRGFRQAYLAAPASRPMGVGQELYGLRKDGTEFPVEIGLSLIDSHEETLILSTIVDITTRKATEAAIRQAQINLAIAQSEIKIAERIQASLSPSAPIKSSHFEVTGYCLPADQVGGDYFDYFYRNENCLDMIIADVSGHSIGPALFMVETRSAIRSQANGSGTPAETLTILNNFLFEDLDKSDYFITLFYLQYNITNQQLSFANAGHPPPLLHSRFQSECQQLDAEGLILGVHKNVMFEEKTTALSQGDIILLYTDGLTEAENANGDFFGLQRVSDILVQYAQQSPQVIIEVLLEQLKQFCRSESFNDDITLMIFKRN</sequence>
<name>A0AA43Q7A5_9GAMM</name>
<dbReference type="InterPro" id="IPR001932">
    <property type="entry name" value="PPM-type_phosphatase-like_dom"/>
</dbReference>
<dbReference type="CDD" id="cd00130">
    <property type="entry name" value="PAS"/>
    <property type="match status" value="4"/>
</dbReference>
<dbReference type="SMART" id="SM00091">
    <property type="entry name" value="PAS"/>
    <property type="match status" value="4"/>
</dbReference>
<feature type="domain" description="PAC" evidence="4">
    <location>
        <begin position="206"/>
        <end position="258"/>
    </location>
</feature>
<dbReference type="PANTHER" id="PTHR43156:SF2">
    <property type="entry name" value="STAGE II SPORULATION PROTEIN E"/>
    <property type="match status" value="1"/>
</dbReference>
<dbReference type="InterPro" id="IPR052016">
    <property type="entry name" value="Bact_Sigma-Reg"/>
</dbReference>
<dbReference type="InterPro" id="IPR000014">
    <property type="entry name" value="PAS"/>
</dbReference>
<reference evidence="5" key="1">
    <citation type="submission" date="2023-01" db="EMBL/GenBank/DDBJ databases">
        <title>Biogeochemical cycle of methane in antarctic sediments.</title>
        <authorList>
            <person name="Roldan D.M."/>
            <person name="Menes R.J."/>
        </authorList>
    </citation>
    <scope>NUCLEOTIDE SEQUENCE [LARGE SCALE GENOMIC DNA]</scope>
    <source>
        <strain evidence="5">K-2018 MAG008</strain>
    </source>
</reference>
<evidence type="ECO:0000259" key="3">
    <source>
        <dbReference type="PROSITE" id="PS50112"/>
    </source>
</evidence>
<feature type="domain" description="PAC" evidence="4">
    <location>
        <begin position="337"/>
        <end position="387"/>
    </location>
</feature>
<evidence type="ECO:0000313" key="5">
    <source>
        <dbReference type="EMBL" id="MDI1231897.1"/>
    </source>
</evidence>
<dbReference type="GO" id="GO:0016791">
    <property type="term" value="F:phosphatase activity"/>
    <property type="evidence" value="ECO:0007669"/>
    <property type="project" value="TreeGrafter"/>
</dbReference>
<dbReference type="InterPro" id="IPR000700">
    <property type="entry name" value="PAS-assoc_C"/>
</dbReference>
<feature type="domain" description="PAS" evidence="3">
    <location>
        <begin position="381"/>
        <end position="434"/>
    </location>
</feature>
<dbReference type="AlphaFoldDB" id="A0AA43Q7A5"/>
<comment type="caution">
    <text evidence="5">The sequence shown here is derived from an EMBL/GenBank/DDBJ whole genome shotgun (WGS) entry which is preliminary data.</text>
</comment>
<dbReference type="Gene3D" id="3.30.450.20">
    <property type="entry name" value="PAS domain"/>
    <property type="match status" value="4"/>
</dbReference>
<feature type="domain" description="PAS" evidence="3">
    <location>
        <begin position="259"/>
        <end position="330"/>
    </location>
</feature>
<dbReference type="NCBIfam" id="TIGR00229">
    <property type="entry name" value="sensory_box"/>
    <property type="match status" value="3"/>
</dbReference>
<dbReference type="Pfam" id="PF00989">
    <property type="entry name" value="PAS"/>
    <property type="match status" value="1"/>
</dbReference>
<feature type="domain" description="PAS" evidence="3">
    <location>
        <begin position="136"/>
        <end position="194"/>
    </location>
</feature>
<dbReference type="InterPro" id="IPR036457">
    <property type="entry name" value="PPM-type-like_dom_sf"/>
</dbReference>
<dbReference type="Gene3D" id="3.60.40.10">
    <property type="entry name" value="PPM-type phosphatase domain"/>
    <property type="match status" value="1"/>
</dbReference>
<dbReference type="Pfam" id="PF07228">
    <property type="entry name" value="SpoIIE"/>
    <property type="match status" value="1"/>
</dbReference>
<dbReference type="SMART" id="SM00331">
    <property type="entry name" value="PP2C_SIG"/>
    <property type="match status" value="1"/>
</dbReference>
<dbReference type="Pfam" id="PF13426">
    <property type="entry name" value="PAS_9"/>
    <property type="match status" value="3"/>
</dbReference>
<dbReference type="InterPro" id="IPR013767">
    <property type="entry name" value="PAS_fold"/>
</dbReference>
<evidence type="ECO:0000313" key="6">
    <source>
        <dbReference type="Proteomes" id="UP001160519"/>
    </source>
</evidence>
<evidence type="ECO:0000256" key="2">
    <source>
        <dbReference type="SAM" id="Coils"/>
    </source>
</evidence>
<evidence type="ECO:0000256" key="1">
    <source>
        <dbReference type="ARBA" id="ARBA00022801"/>
    </source>
</evidence>
<protein>
    <submittedName>
        <fullName evidence="5">PAS domain S-box protein</fullName>
    </submittedName>
</protein>
<dbReference type="PROSITE" id="PS50112">
    <property type="entry name" value="PAS"/>
    <property type="match status" value="4"/>
</dbReference>
<keyword evidence="6" id="KW-1185">Reference proteome</keyword>
<dbReference type="EMBL" id="JAQSDF010000047">
    <property type="protein sequence ID" value="MDI1231897.1"/>
    <property type="molecule type" value="Genomic_DNA"/>
</dbReference>
<dbReference type="InterPro" id="IPR001610">
    <property type="entry name" value="PAC"/>
</dbReference>
<gene>
    <name evidence="5" type="ORF">PSU93_12175</name>
</gene>
<evidence type="ECO:0000259" key="4">
    <source>
        <dbReference type="PROSITE" id="PS50113"/>
    </source>
</evidence>
<accession>A0AA43Q7A5</accession>
<dbReference type="PROSITE" id="PS50113">
    <property type="entry name" value="PAC"/>
    <property type="match status" value="2"/>
</dbReference>